<feature type="non-terminal residue" evidence="2">
    <location>
        <position position="1"/>
    </location>
</feature>
<sequence>NVFYHTVAEIRNNVQQFMDEIMKSRWSIIDRLCVRF</sequence>
<protein>
    <submittedName>
        <fullName evidence="2">IS630 family transposase</fullName>
    </submittedName>
</protein>
<keyword evidence="3" id="KW-1185">Reference proteome</keyword>
<evidence type="ECO:0000313" key="1">
    <source>
        <dbReference type="EMBL" id="PZE19287.1"/>
    </source>
</evidence>
<dbReference type="AlphaFoldDB" id="A0A2W1N7A2"/>
<dbReference type="Proteomes" id="UP000214746">
    <property type="component" value="Unassembled WGS sequence"/>
</dbReference>
<name>A0A2W1N7A2_PAEXE</name>
<dbReference type="EMBL" id="NHRJ02000019">
    <property type="protein sequence ID" value="PZE19287.1"/>
    <property type="molecule type" value="Genomic_DNA"/>
</dbReference>
<evidence type="ECO:0000313" key="2">
    <source>
        <dbReference type="EMBL" id="PZE20499.1"/>
    </source>
</evidence>
<accession>A0A2W1N7A2</accession>
<evidence type="ECO:0000313" key="3">
    <source>
        <dbReference type="Proteomes" id="UP000214746"/>
    </source>
</evidence>
<comment type="caution">
    <text evidence="2">The sequence shown here is derived from an EMBL/GenBank/DDBJ whole genome shotgun (WGS) entry which is preliminary data.</text>
</comment>
<dbReference type="EMBL" id="NHRJ02000006">
    <property type="protein sequence ID" value="PZE20499.1"/>
    <property type="molecule type" value="Genomic_DNA"/>
</dbReference>
<organism evidence="2 3">
    <name type="scientific">Paenibacillus xerothermodurans</name>
    <dbReference type="NCBI Taxonomy" id="1977292"/>
    <lineage>
        <taxon>Bacteria</taxon>
        <taxon>Bacillati</taxon>
        <taxon>Bacillota</taxon>
        <taxon>Bacilli</taxon>
        <taxon>Bacillales</taxon>
        <taxon>Paenibacillaceae</taxon>
        <taxon>Paenibacillus</taxon>
    </lineage>
</organism>
<reference evidence="2 3" key="1">
    <citation type="submission" date="2018-06" db="EMBL/GenBank/DDBJ databases">
        <title>Paenibacillus xerothermodurans sp. nov. an extremely dry heat resistant spore forming bacterium isolated from the soil of Cape Canaveral, Florida.</title>
        <authorList>
            <person name="Seuylemezian A."/>
            <person name="Kaur N."/>
            <person name="Patil P."/>
            <person name="Patil P."/>
            <person name="Mayilraj S."/>
            <person name="Vaishampayan P."/>
        </authorList>
    </citation>
    <scope>NUCLEOTIDE SEQUENCE [LARGE SCALE GENOMIC DNA]</scope>
    <source>
        <strain evidence="2 3">ATCC 27380</strain>
    </source>
</reference>
<gene>
    <name evidence="2" type="ORF">CBW46_012030</name>
    <name evidence="1" type="ORF">CBW46_019585</name>
</gene>
<proteinExistence type="predicted"/>